<dbReference type="PANTHER" id="PTHR13468">
    <property type="entry name" value="DEK PROTEIN"/>
    <property type="match status" value="1"/>
</dbReference>
<dbReference type="PANTHER" id="PTHR13468:SF22">
    <property type="entry name" value="DEK DOMAIN-CONTAINING CHROMATIN-ASSOCIATED PROTEIN 3"/>
    <property type="match status" value="1"/>
</dbReference>
<dbReference type="Pfam" id="PF08766">
    <property type="entry name" value="DEK_C"/>
    <property type="match status" value="1"/>
</dbReference>
<evidence type="ECO:0000256" key="5">
    <source>
        <dbReference type="ARBA" id="ARBA00023163"/>
    </source>
</evidence>
<feature type="compositionally biased region" description="Basic and acidic residues" evidence="7">
    <location>
        <begin position="367"/>
        <end position="377"/>
    </location>
</feature>
<accession>A0A5S9BFP2</accession>
<feature type="compositionally biased region" description="Low complexity" evidence="7">
    <location>
        <begin position="324"/>
        <end position="338"/>
    </location>
</feature>
<feature type="compositionally biased region" description="Basic and acidic residues" evidence="7">
    <location>
        <begin position="37"/>
        <end position="52"/>
    </location>
</feature>
<evidence type="ECO:0000256" key="2">
    <source>
        <dbReference type="ARBA" id="ARBA00022853"/>
    </source>
</evidence>
<dbReference type="Gene3D" id="1.10.10.60">
    <property type="entry name" value="Homeodomain-like"/>
    <property type="match status" value="1"/>
</dbReference>
<feature type="region of interest" description="Disordered" evidence="7">
    <location>
        <begin position="306"/>
        <end position="537"/>
    </location>
</feature>
<evidence type="ECO:0000256" key="7">
    <source>
        <dbReference type="SAM" id="MobiDB-lite"/>
    </source>
</evidence>
<feature type="compositionally biased region" description="Basic and acidic residues" evidence="7">
    <location>
        <begin position="61"/>
        <end position="85"/>
    </location>
</feature>
<feature type="region of interest" description="Disordered" evidence="7">
    <location>
        <begin position="1"/>
        <end position="165"/>
    </location>
</feature>
<feature type="domain" description="DEK-C" evidence="8">
    <location>
        <begin position="533"/>
        <end position="588"/>
    </location>
</feature>
<keyword evidence="5" id="KW-0804">Transcription</keyword>
<proteinExistence type="evidence at transcript level"/>
<dbReference type="GO" id="GO:0005730">
    <property type="term" value="C:nucleolus"/>
    <property type="evidence" value="ECO:0007669"/>
    <property type="project" value="UniProtKB-SubCell"/>
</dbReference>
<dbReference type="FunFam" id="1.10.10.60:FF:000220">
    <property type="entry name" value="DEK domain-containing chromatin associated protein"/>
    <property type="match status" value="1"/>
</dbReference>
<evidence type="ECO:0000313" key="9">
    <source>
        <dbReference type="EMBL" id="AZB52795.1"/>
    </source>
</evidence>
<feature type="compositionally biased region" description="Basic and acidic residues" evidence="7">
    <location>
        <begin position="1"/>
        <end position="11"/>
    </location>
</feature>
<keyword evidence="6" id="KW-0539">Nucleus</keyword>
<evidence type="ECO:0000259" key="8">
    <source>
        <dbReference type="PROSITE" id="PS51998"/>
    </source>
</evidence>
<dbReference type="GO" id="GO:0003677">
    <property type="term" value="F:DNA binding"/>
    <property type="evidence" value="ECO:0007669"/>
    <property type="project" value="UniProtKB-KW"/>
</dbReference>
<dbReference type="EMBL" id="MH794257">
    <property type="protein sequence ID" value="AZB52795.1"/>
    <property type="molecule type" value="mRNA"/>
</dbReference>
<dbReference type="SUPFAM" id="SSF109715">
    <property type="entry name" value="DEK C-terminal domain"/>
    <property type="match status" value="1"/>
</dbReference>
<keyword evidence="4" id="KW-0238">DNA-binding</keyword>
<dbReference type="GO" id="GO:0042393">
    <property type="term" value="F:histone binding"/>
    <property type="evidence" value="ECO:0007669"/>
    <property type="project" value="TreeGrafter"/>
</dbReference>
<evidence type="ECO:0000256" key="1">
    <source>
        <dbReference type="ARBA" id="ARBA00004604"/>
    </source>
</evidence>
<organism evidence="9">
    <name type="scientific">Centranthera grandiflora</name>
    <dbReference type="NCBI Taxonomy" id="2491184"/>
    <lineage>
        <taxon>Eukaryota</taxon>
        <taxon>Viridiplantae</taxon>
        <taxon>Streptophyta</taxon>
        <taxon>Embryophyta</taxon>
        <taxon>Tracheophyta</taxon>
        <taxon>Spermatophyta</taxon>
        <taxon>Magnoliopsida</taxon>
        <taxon>eudicotyledons</taxon>
        <taxon>Gunneridae</taxon>
        <taxon>Pentapetalae</taxon>
        <taxon>asterids</taxon>
        <taxon>lamiids</taxon>
        <taxon>Lamiales</taxon>
        <taxon>Orobanchaceae</taxon>
        <taxon>Buchnereae</taxon>
        <taxon>Centranthera</taxon>
    </lineage>
</organism>
<evidence type="ECO:0000256" key="3">
    <source>
        <dbReference type="ARBA" id="ARBA00023015"/>
    </source>
</evidence>
<feature type="compositionally biased region" description="Basic and acidic residues" evidence="7">
    <location>
        <begin position="453"/>
        <end position="485"/>
    </location>
</feature>
<feature type="compositionally biased region" description="Acidic residues" evidence="7">
    <location>
        <begin position="386"/>
        <end position="405"/>
    </location>
</feature>
<evidence type="ECO:0000256" key="4">
    <source>
        <dbReference type="ARBA" id="ARBA00023125"/>
    </source>
</evidence>
<dbReference type="PROSITE" id="PS51998">
    <property type="entry name" value="DEK_C"/>
    <property type="match status" value="1"/>
</dbReference>
<dbReference type="InterPro" id="IPR014876">
    <property type="entry name" value="DEK_C"/>
</dbReference>
<sequence>MEEDTEGKTDNASEDGEEGKEDEKKNEESEKMDEDMEAKTENASKEAEKKEETSEEMEADMEVKTENASEEAAKKEKKSEDKVQEEVDEGKENEENEEEAKKEKVPRKRPRTKSGAGKKIIKKDPKDKGEGLPKDKKAKEPKSSVVDKEKEGPITPVPSRIERPVRERKSVERLVAIIDQDSSKEFHVGKGRGTALKDIPNVAYKLSRKKSDDTLKLLHTILFGRRGKAAEIKNNISKFSGFVWRDNEEKHLMKVKEKLDKCVKEKLQEFCDVFDISISKGTSRKEDVIAKLVEFLVEPHATTSELLAEKEQSSKGKKRKRVSKSGSGTGSSTPSKGSAKSRKITGGLSAEIGGPKSTPPESEDESGQEKEEAHEIDDGNSAGERSDDEMSEQAEAGEIESEDKFDEGKGKKIVSEKFSGKESDGKSKTKKETISKKASPPPKRAPAKSPPGRSEKNKDTSGKKSSGKKKDELLNKLPSRSEKYTDSSVKQSSGKKKDESFDKSPAGKKIGSKESTGNKILKVKDKLKEQKSEPTDAELTSAICEILKEVDFNTATFTDILKQLSKQFKMDLGSRKRTIKMMIQDELTKLAEADEDESDENAVKNKKNPSTKGVKA</sequence>
<dbReference type="GO" id="GO:2000779">
    <property type="term" value="P:regulation of double-strand break repair"/>
    <property type="evidence" value="ECO:0007669"/>
    <property type="project" value="TreeGrafter"/>
</dbReference>
<dbReference type="AlphaFoldDB" id="A0A5S9BFP2"/>
<feature type="compositionally biased region" description="Acidic residues" evidence="7">
    <location>
        <begin position="86"/>
        <end position="98"/>
    </location>
</feature>
<keyword evidence="3" id="KW-0805">Transcription regulation</keyword>
<dbReference type="GO" id="GO:0006325">
    <property type="term" value="P:chromatin organization"/>
    <property type="evidence" value="ECO:0007669"/>
    <property type="project" value="UniProtKB-KW"/>
</dbReference>
<feature type="compositionally biased region" description="Basic and acidic residues" evidence="7">
    <location>
        <begin position="522"/>
        <end position="534"/>
    </location>
</feature>
<evidence type="ECO:0000256" key="6">
    <source>
        <dbReference type="ARBA" id="ARBA00023242"/>
    </source>
</evidence>
<keyword evidence="2" id="KW-0156">Chromatin regulator</keyword>
<name>A0A5S9BFP2_9LAMI</name>
<feature type="compositionally biased region" description="Basic and acidic residues" evidence="7">
    <location>
        <begin position="406"/>
        <end position="435"/>
    </location>
</feature>
<feature type="compositionally biased region" description="Basic residues" evidence="7">
    <location>
        <begin position="604"/>
        <end position="616"/>
    </location>
</feature>
<dbReference type="InterPro" id="IPR044198">
    <property type="entry name" value="DEK"/>
</dbReference>
<protein>
    <submittedName>
        <fullName evidence="9">1-deoxy-D-xylulose-5-phosphate synthase 5</fullName>
    </submittedName>
</protein>
<feature type="region of interest" description="Disordered" evidence="7">
    <location>
        <begin position="592"/>
        <end position="616"/>
    </location>
</feature>
<reference evidence="9" key="1">
    <citation type="journal article" date="2019" name="Int. J. Mol. Sci.">
        <title>Analysis of Centranthera grandiflora Benth Transcriptome Explores Genes of Catalpol, Acteoside and Azafrin Biosynthesis.</title>
        <authorList>
            <person name="Zhang X."/>
            <person name="Li C."/>
            <person name="Wang L."/>
            <person name="Fei Y."/>
            <person name="Qin W."/>
        </authorList>
    </citation>
    <scope>NUCLEOTIDE SEQUENCE</scope>
</reference>
<comment type="subcellular location">
    <subcellularLocation>
        <location evidence="1">Nucleus</location>
        <location evidence="1">Nucleolus</location>
    </subcellularLocation>
</comment>
<feature type="compositionally biased region" description="Basic and acidic residues" evidence="7">
    <location>
        <begin position="122"/>
        <end position="152"/>
    </location>
</feature>